<dbReference type="EMBL" id="BMAO01033306">
    <property type="protein sequence ID" value="GFQ88509.1"/>
    <property type="molecule type" value="Genomic_DNA"/>
</dbReference>
<evidence type="ECO:0000313" key="2">
    <source>
        <dbReference type="Proteomes" id="UP000887116"/>
    </source>
</evidence>
<proteinExistence type="predicted"/>
<dbReference type="Proteomes" id="UP000887116">
    <property type="component" value="Unassembled WGS sequence"/>
</dbReference>
<gene>
    <name evidence="1" type="ORF">TNCT_117651</name>
</gene>
<accession>A0A8X6HKW0</accession>
<evidence type="ECO:0000313" key="1">
    <source>
        <dbReference type="EMBL" id="GFQ88509.1"/>
    </source>
</evidence>
<sequence length="79" mass="9009">MLLTEIVKIYYLDGQNAAEASCLSLKSQRLWRGPYPAHVVRDVMYKSEESVYTRDRSPLVDVLSFQLKLQKGTSYGHGT</sequence>
<reference evidence="1" key="1">
    <citation type="submission" date="2020-07" db="EMBL/GenBank/DDBJ databases">
        <title>Multicomponent nature underlies the extraordinary mechanical properties of spider dragline silk.</title>
        <authorList>
            <person name="Kono N."/>
            <person name="Nakamura H."/>
            <person name="Mori M."/>
            <person name="Yoshida Y."/>
            <person name="Ohtoshi R."/>
            <person name="Malay A.D."/>
            <person name="Moran D.A.P."/>
            <person name="Tomita M."/>
            <person name="Numata K."/>
            <person name="Arakawa K."/>
        </authorList>
    </citation>
    <scope>NUCLEOTIDE SEQUENCE</scope>
</reference>
<comment type="caution">
    <text evidence="1">The sequence shown here is derived from an EMBL/GenBank/DDBJ whole genome shotgun (WGS) entry which is preliminary data.</text>
</comment>
<name>A0A8X6HKW0_TRICU</name>
<keyword evidence="2" id="KW-1185">Reference proteome</keyword>
<protein>
    <submittedName>
        <fullName evidence="1">Uncharacterized protein</fullName>
    </submittedName>
</protein>
<organism evidence="1 2">
    <name type="scientific">Trichonephila clavata</name>
    <name type="common">Joro spider</name>
    <name type="synonym">Nephila clavata</name>
    <dbReference type="NCBI Taxonomy" id="2740835"/>
    <lineage>
        <taxon>Eukaryota</taxon>
        <taxon>Metazoa</taxon>
        <taxon>Ecdysozoa</taxon>
        <taxon>Arthropoda</taxon>
        <taxon>Chelicerata</taxon>
        <taxon>Arachnida</taxon>
        <taxon>Araneae</taxon>
        <taxon>Araneomorphae</taxon>
        <taxon>Entelegynae</taxon>
        <taxon>Araneoidea</taxon>
        <taxon>Nephilidae</taxon>
        <taxon>Trichonephila</taxon>
    </lineage>
</organism>
<dbReference type="AlphaFoldDB" id="A0A8X6HKW0"/>